<evidence type="ECO:0000256" key="5">
    <source>
        <dbReference type="ARBA" id="ARBA00022679"/>
    </source>
</evidence>
<evidence type="ECO:0000256" key="3">
    <source>
        <dbReference type="ARBA" id="ARBA00012417"/>
    </source>
</evidence>
<dbReference type="InterPro" id="IPR018944">
    <property type="entry name" value="DNA_pol_lambd_fingers_domain"/>
</dbReference>
<evidence type="ECO:0000256" key="7">
    <source>
        <dbReference type="ARBA" id="ARBA00022705"/>
    </source>
</evidence>
<dbReference type="InterPro" id="IPR002008">
    <property type="entry name" value="DNA_pol_X_beta-like"/>
</dbReference>
<comment type="similarity">
    <text evidence="2">Belongs to the AP endonuclease 2 family.</text>
</comment>
<dbReference type="InterPro" id="IPR043519">
    <property type="entry name" value="NT_sf"/>
</dbReference>
<dbReference type="Gene3D" id="3.20.20.150">
    <property type="entry name" value="Divalent-metal-dependent TIM barrel enzymes"/>
    <property type="match status" value="1"/>
</dbReference>
<keyword evidence="7" id="KW-0235">DNA replication</keyword>
<dbReference type="InterPro" id="IPR029398">
    <property type="entry name" value="PolB_thumb"/>
</dbReference>
<dbReference type="InterPro" id="IPR018246">
    <property type="entry name" value="AP_endonuc_F2_Zn_BS"/>
</dbReference>
<dbReference type="Pfam" id="PF10391">
    <property type="entry name" value="DNA_pol_lambd_f"/>
    <property type="match status" value="1"/>
</dbReference>
<dbReference type="InterPro" id="IPR027421">
    <property type="entry name" value="DNA_pol_lamdba_lyase_dom_sf"/>
</dbReference>
<keyword evidence="4" id="KW-0237">DNA synthesis</keyword>
<dbReference type="InterPro" id="IPR013022">
    <property type="entry name" value="Xyl_isomerase-like_TIM-brl"/>
</dbReference>
<evidence type="ECO:0000256" key="14">
    <source>
        <dbReference type="ARBA" id="ARBA00049244"/>
    </source>
</evidence>
<evidence type="ECO:0000256" key="9">
    <source>
        <dbReference type="ARBA" id="ARBA00022763"/>
    </source>
</evidence>
<proteinExistence type="inferred from homology"/>
<comment type="cofactor">
    <cofactor evidence="1">
        <name>Zn(2+)</name>
        <dbReference type="ChEBI" id="CHEBI:29105"/>
    </cofactor>
</comment>
<dbReference type="PROSITE" id="PS51432">
    <property type="entry name" value="AP_NUCLEASE_F2_4"/>
    <property type="match status" value="1"/>
</dbReference>
<dbReference type="SUPFAM" id="SSF47802">
    <property type="entry name" value="DNA polymerase beta, N-terminal domain-like"/>
    <property type="match status" value="1"/>
</dbReference>
<evidence type="ECO:0000259" key="15">
    <source>
        <dbReference type="SMART" id="SM00483"/>
    </source>
</evidence>
<evidence type="ECO:0000256" key="8">
    <source>
        <dbReference type="ARBA" id="ARBA00022723"/>
    </source>
</evidence>
<keyword evidence="12" id="KW-0239">DNA-directed DNA polymerase</keyword>
<dbReference type="InterPro" id="IPR028207">
    <property type="entry name" value="DNA_pol_B_palm_palm"/>
</dbReference>
<keyword evidence="10" id="KW-0378">Hydrolase</keyword>
<dbReference type="Pfam" id="PF14792">
    <property type="entry name" value="DNA_pol_B_palm"/>
    <property type="match status" value="1"/>
</dbReference>
<dbReference type="PRINTS" id="PR00869">
    <property type="entry name" value="DNAPOLX"/>
</dbReference>
<dbReference type="Pfam" id="PF14791">
    <property type="entry name" value="DNA_pol_B_thumb"/>
    <property type="match status" value="1"/>
</dbReference>
<dbReference type="NCBIfam" id="TIGR00587">
    <property type="entry name" value="nfo"/>
    <property type="match status" value="1"/>
</dbReference>
<dbReference type="SMART" id="SM00518">
    <property type="entry name" value="AP2Ec"/>
    <property type="match status" value="1"/>
</dbReference>
<evidence type="ECO:0000256" key="13">
    <source>
        <dbReference type="ARBA" id="ARBA00023204"/>
    </source>
</evidence>
<keyword evidence="9" id="KW-0227">DNA damage</keyword>
<dbReference type="GO" id="GO:0008270">
    <property type="term" value="F:zinc ion binding"/>
    <property type="evidence" value="ECO:0007669"/>
    <property type="project" value="InterPro"/>
</dbReference>
<evidence type="ECO:0000313" key="16">
    <source>
        <dbReference type="EMBL" id="QHT24723.1"/>
    </source>
</evidence>
<dbReference type="SUPFAM" id="SSF81301">
    <property type="entry name" value="Nucleotidyltransferase"/>
    <property type="match status" value="1"/>
</dbReference>
<dbReference type="InterPro" id="IPR002054">
    <property type="entry name" value="DNA-dir_DNA_pol_X"/>
</dbReference>
<dbReference type="InterPro" id="IPR001719">
    <property type="entry name" value="AP_endonuc_2"/>
</dbReference>
<evidence type="ECO:0000256" key="2">
    <source>
        <dbReference type="ARBA" id="ARBA00005340"/>
    </source>
</evidence>
<dbReference type="SMART" id="SM00483">
    <property type="entry name" value="POLXc"/>
    <property type="match status" value="1"/>
</dbReference>
<evidence type="ECO:0000256" key="12">
    <source>
        <dbReference type="ARBA" id="ARBA00022932"/>
    </source>
</evidence>
<dbReference type="GO" id="GO:0005634">
    <property type="term" value="C:nucleus"/>
    <property type="evidence" value="ECO:0007669"/>
    <property type="project" value="TreeGrafter"/>
</dbReference>
<dbReference type="GO" id="GO:0016787">
    <property type="term" value="F:hydrolase activity"/>
    <property type="evidence" value="ECO:0007669"/>
    <property type="project" value="UniProtKB-KW"/>
</dbReference>
<name>A0A6C0E8J6_9ZZZZ</name>
<dbReference type="Pfam" id="PF01261">
    <property type="entry name" value="AP_endonuc_2"/>
    <property type="match status" value="1"/>
</dbReference>
<comment type="catalytic activity">
    <reaction evidence="14">
        <text>DNA(n) + a 2'-deoxyribonucleoside 5'-triphosphate = DNA(n+1) + diphosphate</text>
        <dbReference type="Rhea" id="RHEA:22508"/>
        <dbReference type="Rhea" id="RHEA-COMP:17339"/>
        <dbReference type="Rhea" id="RHEA-COMP:17340"/>
        <dbReference type="ChEBI" id="CHEBI:33019"/>
        <dbReference type="ChEBI" id="CHEBI:61560"/>
        <dbReference type="ChEBI" id="CHEBI:173112"/>
        <dbReference type="EC" id="2.7.7.7"/>
    </reaction>
</comment>
<accession>A0A6C0E8J6</accession>
<evidence type="ECO:0000256" key="10">
    <source>
        <dbReference type="ARBA" id="ARBA00022801"/>
    </source>
</evidence>
<evidence type="ECO:0000256" key="1">
    <source>
        <dbReference type="ARBA" id="ARBA00001947"/>
    </source>
</evidence>
<dbReference type="Gene3D" id="1.10.150.110">
    <property type="entry name" value="DNA polymerase beta, N-terminal domain-like"/>
    <property type="match status" value="1"/>
</dbReference>
<keyword evidence="11" id="KW-0862">Zinc</keyword>
<protein>
    <recommendedName>
        <fullName evidence="3">DNA-directed DNA polymerase</fullName>
        <ecNumber evidence="3">2.7.7.7</ecNumber>
    </recommendedName>
</protein>
<dbReference type="CDD" id="cd00019">
    <property type="entry name" value="AP2Ec"/>
    <property type="match status" value="1"/>
</dbReference>
<dbReference type="PROSITE" id="PS00730">
    <property type="entry name" value="AP_NUCLEASE_F2_2"/>
    <property type="match status" value="1"/>
</dbReference>
<dbReference type="InterPro" id="IPR037160">
    <property type="entry name" value="DNA_Pol_thumb_sf"/>
</dbReference>
<dbReference type="EC" id="2.7.7.7" evidence="3"/>
<keyword evidence="13" id="KW-0234">DNA repair</keyword>
<dbReference type="SUPFAM" id="SSF51658">
    <property type="entry name" value="Xylose isomerase-like"/>
    <property type="match status" value="1"/>
</dbReference>
<dbReference type="InterPro" id="IPR022312">
    <property type="entry name" value="DNA_pol_X"/>
</dbReference>
<dbReference type="GO" id="GO:0006303">
    <property type="term" value="P:double-strand break repair via nonhomologous end joining"/>
    <property type="evidence" value="ECO:0007669"/>
    <property type="project" value="TreeGrafter"/>
</dbReference>
<evidence type="ECO:0000256" key="4">
    <source>
        <dbReference type="ARBA" id="ARBA00022634"/>
    </source>
</evidence>
<feature type="domain" description="DNA-directed DNA polymerase X" evidence="15">
    <location>
        <begin position="364"/>
        <end position="693"/>
    </location>
</feature>
<reference evidence="16" key="1">
    <citation type="journal article" date="2020" name="Nature">
        <title>Giant virus diversity and host interactions through global metagenomics.</title>
        <authorList>
            <person name="Schulz F."/>
            <person name="Roux S."/>
            <person name="Paez-Espino D."/>
            <person name="Jungbluth S."/>
            <person name="Walsh D.A."/>
            <person name="Denef V.J."/>
            <person name="McMahon K.D."/>
            <person name="Konstantinidis K.T."/>
            <person name="Eloe-Fadrosh E.A."/>
            <person name="Kyrpides N.C."/>
            <person name="Woyke T."/>
        </authorList>
    </citation>
    <scope>NUCLEOTIDE SEQUENCE</scope>
    <source>
        <strain evidence="16">GVMAG-M-3300023179-150</strain>
    </source>
</reference>
<dbReference type="Gene3D" id="1.10.150.20">
    <property type="entry name" value="5' to 3' exonuclease, C-terminal subdomain"/>
    <property type="match status" value="1"/>
</dbReference>
<evidence type="ECO:0000256" key="11">
    <source>
        <dbReference type="ARBA" id="ARBA00022833"/>
    </source>
</evidence>
<keyword evidence="6" id="KW-0548">Nucleotidyltransferase</keyword>
<keyword evidence="5" id="KW-0808">Transferase</keyword>
<dbReference type="InterPro" id="IPR036237">
    <property type="entry name" value="Xyl_isomerase-like_sf"/>
</dbReference>
<dbReference type="PANTHER" id="PTHR11276:SF28">
    <property type="entry name" value="DNA POLYMERASE LAMBDA"/>
    <property type="match status" value="1"/>
</dbReference>
<dbReference type="Gene3D" id="3.30.460.10">
    <property type="entry name" value="Beta Polymerase, domain 2"/>
    <property type="match status" value="1"/>
</dbReference>
<organism evidence="16">
    <name type="scientific">viral metagenome</name>
    <dbReference type="NCBI Taxonomy" id="1070528"/>
    <lineage>
        <taxon>unclassified sequences</taxon>
        <taxon>metagenomes</taxon>
        <taxon>organismal metagenomes</taxon>
    </lineage>
</organism>
<dbReference type="PRINTS" id="PR00870">
    <property type="entry name" value="DNAPOLXBETA"/>
</dbReference>
<dbReference type="Gene3D" id="3.30.210.10">
    <property type="entry name" value="DNA polymerase, thumb domain"/>
    <property type="match status" value="1"/>
</dbReference>
<dbReference type="CDD" id="cd00141">
    <property type="entry name" value="NT_POLXc"/>
    <property type="match status" value="1"/>
</dbReference>
<dbReference type="GO" id="GO:0003677">
    <property type="term" value="F:DNA binding"/>
    <property type="evidence" value="ECO:0007669"/>
    <property type="project" value="InterPro"/>
</dbReference>
<evidence type="ECO:0000256" key="6">
    <source>
        <dbReference type="ARBA" id="ARBA00022695"/>
    </source>
</evidence>
<dbReference type="PANTHER" id="PTHR11276">
    <property type="entry name" value="DNA POLYMERASE TYPE-X FAMILY MEMBER"/>
    <property type="match status" value="1"/>
</dbReference>
<dbReference type="GO" id="GO:0003887">
    <property type="term" value="F:DNA-directed DNA polymerase activity"/>
    <property type="evidence" value="ECO:0007669"/>
    <property type="project" value="UniProtKB-KW"/>
</dbReference>
<dbReference type="SUPFAM" id="SSF81585">
    <property type="entry name" value="PsbU/PolX domain-like"/>
    <property type="match status" value="1"/>
</dbReference>
<keyword evidence="8" id="KW-0479">Metal-binding</keyword>
<dbReference type="Pfam" id="PF14716">
    <property type="entry name" value="HHH_8"/>
    <property type="match status" value="1"/>
</dbReference>
<dbReference type="InterPro" id="IPR010996">
    <property type="entry name" value="HHH_MUS81"/>
</dbReference>
<dbReference type="PROSITE" id="PS00731">
    <property type="entry name" value="AP_NUCLEASE_F2_3"/>
    <property type="match status" value="1"/>
</dbReference>
<dbReference type="AlphaFoldDB" id="A0A6C0E8J6"/>
<sequence>MTVYLGAHTSIANGFLNGLKYIESIGGNVSQVFLGNKLSAQLKFKTKLSDQTITEIRQYLKQNDHMLFVHAAYVLNLCSKPPTSQAIQYQLDNLKYDLELGYKIGFSGLVVHIGSKLMLDRDIAYKNMAECIIEVINRSAGDGRIILETPAGQGTQIATSLEDLVKLWQLFPNKFHNRLGICVDTCHIFSSGEPIHTPDGVLDYFKKFDQLIGLKHLYLVHLNDSKKPLNSRKDRHENLTEGYIYNNYFGGNIESLKILMQYLAKHKIPALLETPGDGSINDSDAGSYQSQFIFIQSLVPIYKKLPKPSIYLHTQYLNKNKYKSTHKHHSHLKTLNKTFNKTSNKISNKMKNQSGGMSIWSSREPNNKIIKILNELSYQYQIRKEIFRSRAFGNAALILTEFNEKIISTDQIKDLPRIGRGIIEKIDEILKTGHLKILDELKNEHVPQDNKTSEIQHIEELTSILGIGPQLAKKFIKNNIKTIKDLEKKVKDGEITLNHQQMIGLKYHTDLNKLIPREDAHKIVLNIKKMIKRNKTWANLEIIHAGSYPSGKKASKDIDVLIFDPRIKTRKDLETSNLLPEILNHLVEKKLILETLSLGKTKFLGLVPPEPNSNFVKHLDIRLIPLESKVPAYFYYTSGGKFNQMIRQVAKSRGYKLSEWDLTDSNGNVIPVKNEEEIFKILKISFIPMADRRKII</sequence>
<dbReference type="EMBL" id="MN739748">
    <property type="protein sequence ID" value="QHT24723.1"/>
    <property type="molecule type" value="Genomic_DNA"/>
</dbReference>